<proteinExistence type="predicted"/>
<protein>
    <recommendedName>
        <fullName evidence="3">LysM domain-containing protein</fullName>
    </recommendedName>
</protein>
<evidence type="ECO:0008006" key="3">
    <source>
        <dbReference type="Google" id="ProtNLM"/>
    </source>
</evidence>
<evidence type="ECO:0000313" key="1">
    <source>
        <dbReference type="EMBL" id="KKU31767.1"/>
    </source>
</evidence>
<comment type="caution">
    <text evidence="1">The sequence shown here is derived from an EMBL/GenBank/DDBJ whole genome shotgun (WGS) entry which is preliminary data.</text>
</comment>
<reference evidence="1 2" key="1">
    <citation type="journal article" date="2015" name="Nature">
        <title>rRNA introns, odd ribosomes, and small enigmatic genomes across a large radiation of phyla.</title>
        <authorList>
            <person name="Brown C.T."/>
            <person name="Hug L.A."/>
            <person name="Thomas B.C."/>
            <person name="Sharon I."/>
            <person name="Castelle C.J."/>
            <person name="Singh A."/>
            <person name="Wilkins M.J."/>
            <person name="Williams K.H."/>
            <person name="Banfield J.F."/>
        </authorList>
    </citation>
    <scope>NUCLEOTIDE SEQUENCE [LARGE SCALE GENOMIC DNA]</scope>
</reference>
<organism evidence="1 2">
    <name type="scientific">candidate division WWE3 bacterium GW2011_GWA1_46_21</name>
    <dbReference type="NCBI Taxonomy" id="1619107"/>
    <lineage>
        <taxon>Bacteria</taxon>
        <taxon>Katanobacteria</taxon>
    </lineage>
</organism>
<gene>
    <name evidence="1" type="ORF">UX44_C0003G0015</name>
</gene>
<sequence>MTKLMQWFNAFMKKIKEDNPNANWKNLLTGAGLLALVAVFSVWYFGNQPQKELPEALSNLANMVNPTQEQAAEQATVAEEAEVLEGEGLWQVAQRVCGDGEAYNYLADANGMTIWSAVHVGQKLKVACK</sequence>
<dbReference type="EMBL" id="LCMF01000003">
    <property type="protein sequence ID" value="KKU31767.1"/>
    <property type="molecule type" value="Genomic_DNA"/>
</dbReference>
<dbReference type="Proteomes" id="UP000034732">
    <property type="component" value="Unassembled WGS sequence"/>
</dbReference>
<dbReference type="AlphaFoldDB" id="A0A0G1PGI7"/>
<accession>A0A0G1PGI7</accession>
<name>A0A0G1PGI7_UNCKA</name>
<evidence type="ECO:0000313" key="2">
    <source>
        <dbReference type="Proteomes" id="UP000034732"/>
    </source>
</evidence>